<dbReference type="Proteomes" id="UP001551210">
    <property type="component" value="Unassembled WGS sequence"/>
</dbReference>
<feature type="transmembrane region" description="Helical" evidence="6">
    <location>
        <begin position="120"/>
        <end position="142"/>
    </location>
</feature>
<dbReference type="PANTHER" id="PTHR11662">
    <property type="entry name" value="SOLUTE CARRIER FAMILY 17"/>
    <property type="match status" value="1"/>
</dbReference>
<evidence type="ECO:0000256" key="1">
    <source>
        <dbReference type="ARBA" id="ARBA00004651"/>
    </source>
</evidence>
<dbReference type="PANTHER" id="PTHR11662:SF450">
    <property type="entry name" value="BLR1003 PROTEIN"/>
    <property type="match status" value="1"/>
</dbReference>
<reference evidence="8 9" key="1">
    <citation type="submission" date="2024-06" db="EMBL/GenBank/DDBJ databases">
        <title>The Natural Products Discovery Center: Release of the First 8490 Sequenced Strains for Exploring Actinobacteria Biosynthetic Diversity.</title>
        <authorList>
            <person name="Kalkreuter E."/>
            <person name="Kautsar S.A."/>
            <person name="Yang D."/>
            <person name="Bader C.D."/>
            <person name="Teijaro C.N."/>
            <person name="Fluegel L."/>
            <person name="Davis C.M."/>
            <person name="Simpson J.R."/>
            <person name="Lauterbach L."/>
            <person name="Steele A.D."/>
            <person name="Gui C."/>
            <person name="Meng S."/>
            <person name="Li G."/>
            <person name="Viehrig K."/>
            <person name="Ye F."/>
            <person name="Su P."/>
            <person name="Kiefer A.F."/>
            <person name="Nichols A."/>
            <person name="Cepeda A.J."/>
            <person name="Yan W."/>
            <person name="Fan B."/>
            <person name="Jiang Y."/>
            <person name="Adhikari A."/>
            <person name="Zheng C.-J."/>
            <person name="Schuster L."/>
            <person name="Cowan T.M."/>
            <person name="Smanski M.J."/>
            <person name="Chevrette M.G."/>
            <person name="De Carvalho L.P.S."/>
            <person name="Shen B."/>
        </authorList>
    </citation>
    <scope>NUCLEOTIDE SEQUENCE [LARGE SCALE GENOMIC DNA]</scope>
    <source>
        <strain evidence="8 9">NPDC045705</strain>
    </source>
</reference>
<name>A0ABV3CTS6_STREX</name>
<evidence type="ECO:0000256" key="4">
    <source>
        <dbReference type="ARBA" id="ARBA00023136"/>
    </source>
</evidence>
<evidence type="ECO:0000313" key="9">
    <source>
        <dbReference type="Proteomes" id="UP001551210"/>
    </source>
</evidence>
<gene>
    <name evidence="8" type="ORF">AB0A76_07465</name>
</gene>
<evidence type="ECO:0000259" key="7">
    <source>
        <dbReference type="PROSITE" id="PS50850"/>
    </source>
</evidence>
<keyword evidence="2 6" id="KW-0812">Transmembrane</keyword>
<feature type="region of interest" description="Disordered" evidence="5">
    <location>
        <begin position="1"/>
        <end position="20"/>
    </location>
</feature>
<feature type="transmembrane region" description="Helical" evidence="6">
    <location>
        <begin position="342"/>
        <end position="360"/>
    </location>
</feature>
<dbReference type="Pfam" id="PF07690">
    <property type="entry name" value="MFS_1"/>
    <property type="match status" value="1"/>
</dbReference>
<dbReference type="InterPro" id="IPR050382">
    <property type="entry name" value="MFS_Na/Anion_cotransporter"/>
</dbReference>
<feature type="transmembrane region" description="Helical" evidence="6">
    <location>
        <begin position="93"/>
        <end position="114"/>
    </location>
</feature>
<dbReference type="InterPro" id="IPR020846">
    <property type="entry name" value="MFS_dom"/>
</dbReference>
<keyword evidence="4 6" id="KW-0472">Membrane</keyword>
<evidence type="ECO:0000313" key="8">
    <source>
        <dbReference type="EMBL" id="MEU7293031.1"/>
    </source>
</evidence>
<feature type="transmembrane region" description="Helical" evidence="6">
    <location>
        <begin position="372"/>
        <end position="395"/>
    </location>
</feature>
<proteinExistence type="predicted"/>
<feature type="transmembrane region" description="Helical" evidence="6">
    <location>
        <begin position="233"/>
        <end position="252"/>
    </location>
</feature>
<organism evidence="8 9">
    <name type="scientific">Streptomyces exfoliatus</name>
    <name type="common">Streptomyces hydrogenans</name>
    <dbReference type="NCBI Taxonomy" id="1905"/>
    <lineage>
        <taxon>Bacteria</taxon>
        <taxon>Bacillati</taxon>
        <taxon>Actinomycetota</taxon>
        <taxon>Actinomycetes</taxon>
        <taxon>Kitasatosporales</taxon>
        <taxon>Streptomycetaceae</taxon>
        <taxon>Streptomyces</taxon>
    </lineage>
</organism>
<feature type="transmembrane region" description="Helical" evidence="6">
    <location>
        <begin position="183"/>
        <end position="201"/>
    </location>
</feature>
<feature type="domain" description="Major facilitator superfamily (MFS) profile" evidence="7">
    <location>
        <begin position="28"/>
        <end position="432"/>
    </location>
</feature>
<accession>A0ABV3CTS6</accession>
<dbReference type="InterPro" id="IPR036259">
    <property type="entry name" value="MFS_trans_sf"/>
</dbReference>
<keyword evidence="9" id="KW-1185">Reference proteome</keyword>
<evidence type="ECO:0000256" key="3">
    <source>
        <dbReference type="ARBA" id="ARBA00022989"/>
    </source>
</evidence>
<evidence type="ECO:0000256" key="6">
    <source>
        <dbReference type="SAM" id="Phobius"/>
    </source>
</evidence>
<evidence type="ECO:0000256" key="5">
    <source>
        <dbReference type="SAM" id="MobiDB-lite"/>
    </source>
</evidence>
<feature type="transmembrane region" description="Helical" evidence="6">
    <location>
        <begin position="154"/>
        <end position="177"/>
    </location>
</feature>
<dbReference type="PROSITE" id="PS50850">
    <property type="entry name" value="MFS"/>
    <property type="match status" value="1"/>
</dbReference>
<feature type="transmembrane region" description="Helical" evidence="6">
    <location>
        <begin position="309"/>
        <end position="330"/>
    </location>
</feature>
<feature type="transmembrane region" description="Helical" evidence="6">
    <location>
        <begin position="69"/>
        <end position="86"/>
    </location>
</feature>
<dbReference type="Gene3D" id="1.20.1250.20">
    <property type="entry name" value="MFS general substrate transporter like domains"/>
    <property type="match status" value="2"/>
</dbReference>
<dbReference type="RefSeq" id="WP_359205440.1">
    <property type="nucleotide sequence ID" value="NZ_JBEZAM010000006.1"/>
</dbReference>
<keyword evidence="3 6" id="KW-1133">Transmembrane helix</keyword>
<comment type="caution">
    <text evidence="8">The sequence shown here is derived from an EMBL/GenBank/DDBJ whole genome shotgun (WGS) entry which is preliminary data.</text>
</comment>
<sequence length="450" mass="46649">MTVEAANAAEGRTSPVSLSPAGRQAWTTTWLLLVFMLVNFADKAVLGLAGPEIMKEFGLSRQEFGAAQAAFFSLFSLSALGVSFLTRKIRTSVLLLIMGLLWSLAQLPMLWAAAGFGTLIATRVLLGFAEGPAAPVAVHHVHGWFEQRERTLPTAILMVGAAAGVAVAAPTLGAVISHFGWRWAFGAAGLAGLLWAVVWTVKGREGPLSPPVGRRARVTDGGSGHADVPLRSVFLSGTFITAALGAFAAYWVTSAKLTWMPDYLRTVVGWDLKQASVVVGGGAVANGVVLLAHGLLASRAARRGTGGRLPAGAGAGLLLVASSGAVTVFATVDTLWIKVPMMFGPMALALVMMTVAQTAIARITPPSQRGVVLGALVAVFALGGIVSPLILGWIVDAAATAAIGYQNGWLVTAALLLVTGLLATPFMRPERDAQRLGVPESPTTGIPVSH</sequence>
<evidence type="ECO:0000256" key="2">
    <source>
        <dbReference type="ARBA" id="ARBA00022692"/>
    </source>
</evidence>
<feature type="transmembrane region" description="Helical" evidence="6">
    <location>
        <begin position="30"/>
        <end position="49"/>
    </location>
</feature>
<dbReference type="EMBL" id="JBEZAM010000006">
    <property type="protein sequence ID" value="MEU7293031.1"/>
    <property type="molecule type" value="Genomic_DNA"/>
</dbReference>
<dbReference type="InterPro" id="IPR011701">
    <property type="entry name" value="MFS"/>
</dbReference>
<feature type="transmembrane region" description="Helical" evidence="6">
    <location>
        <begin position="407"/>
        <end position="427"/>
    </location>
</feature>
<feature type="transmembrane region" description="Helical" evidence="6">
    <location>
        <begin position="272"/>
        <end position="297"/>
    </location>
</feature>
<protein>
    <submittedName>
        <fullName evidence="8">MFS transporter</fullName>
    </submittedName>
</protein>
<dbReference type="SUPFAM" id="SSF103473">
    <property type="entry name" value="MFS general substrate transporter"/>
    <property type="match status" value="1"/>
</dbReference>
<comment type="subcellular location">
    <subcellularLocation>
        <location evidence="1">Cell membrane</location>
        <topology evidence="1">Multi-pass membrane protein</topology>
    </subcellularLocation>
</comment>